<dbReference type="CDD" id="cd00018">
    <property type="entry name" value="AP2"/>
    <property type="match status" value="1"/>
</dbReference>
<keyword evidence="6" id="KW-0804">Transcription</keyword>
<evidence type="ECO:0000256" key="8">
    <source>
        <dbReference type="ARBA" id="ARBA00024343"/>
    </source>
</evidence>
<comment type="similarity">
    <text evidence="8">Belongs to the AP2/ERF transcription factor family. ERF subfamily.</text>
</comment>
<dbReference type="Pfam" id="PF00847">
    <property type="entry name" value="AP2"/>
    <property type="match status" value="1"/>
</dbReference>
<evidence type="ECO:0000256" key="2">
    <source>
        <dbReference type="ARBA" id="ARBA00022745"/>
    </source>
</evidence>
<protein>
    <recommendedName>
        <fullName evidence="10">AP2/ERF domain-containing protein</fullName>
    </recommendedName>
</protein>
<feature type="domain" description="AP2/ERF" evidence="10">
    <location>
        <begin position="99"/>
        <end position="157"/>
    </location>
</feature>
<evidence type="ECO:0000256" key="7">
    <source>
        <dbReference type="ARBA" id="ARBA00023242"/>
    </source>
</evidence>
<keyword evidence="7" id="KW-0539">Nucleus</keyword>
<evidence type="ECO:0000259" key="10">
    <source>
        <dbReference type="PROSITE" id="PS51032"/>
    </source>
</evidence>
<feature type="region of interest" description="Disordered" evidence="9">
    <location>
        <begin position="160"/>
        <end position="184"/>
    </location>
</feature>
<evidence type="ECO:0000256" key="9">
    <source>
        <dbReference type="SAM" id="MobiDB-lite"/>
    </source>
</evidence>
<evidence type="ECO:0000256" key="4">
    <source>
        <dbReference type="ARBA" id="ARBA00023125"/>
    </source>
</evidence>
<evidence type="ECO:0000256" key="3">
    <source>
        <dbReference type="ARBA" id="ARBA00023015"/>
    </source>
</evidence>
<dbReference type="InterPro" id="IPR036955">
    <property type="entry name" value="AP2/ERF_dom_sf"/>
</dbReference>
<dbReference type="SUPFAM" id="SSF54171">
    <property type="entry name" value="DNA-binding domain"/>
    <property type="match status" value="1"/>
</dbReference>
<dbReference type="InterPro" id="IPR001471">
    <property type="entry name" value="AP2/ERF_dom"/>
</dbReference>
<dbReference type="SMART" id="SM00380">
    <property type="entry name" value="AP2"/>
    <property type="match status" value="1"/>
</dbReference>
<dbReference type="InterPro" id="IPR016177">
    <property type="entry name" value="DNA-bd_dom_sf"/>
</dbReference>
<accession>A0ABR2TRQ7</accession>
<keyword evidence="2" id="KW-0936">Ethylene signaling pathway</keyword>
<dbReference type="PRINTS" id="PR00367">
    <property type="entry name" value="ETHRSPELEMNT"/>
</dbReference>
<dbReference type="PROSITE" id="PS51032">
    <property type="entry name" value="AP2_ERF"/>
    <property type="match status" value="1"/>
</dbReference>
<reference evidence="11 12" key="1">
    <citation type="journal article" date="2024" name="G3 (Bethesda)">
        <title>Genome assembly of Hibiscus sabdariffa L. provides insights into metabolisms of medicinal natural products.</title>
        <authorList>
            <person name="Kim T."/>
        </authorList>
    </citation>
    <scope>NUCLEOTIDE SEQUENCE [LARGE SCALE GENOMIC DNA]</scope>
    <source>
        <strain evidence="11">TK-2024</strain>
        <tissue evidence="11">Old leaves</tissue>
    </source>
</reference>
<evidence type="ECO:0000256" key="5">
    <source>
        <dbReference type="ARBA" id="ARBA00023159"/>
    </source>
</evidence>
<comment type="caution">
    <text evidence="11">The sequence shown here is derived from an EMBL/GenBank/DDBJ whole genome shotgun (WGS) entry which is preliminary data.</text>
</comment>
<evidence type="ECO:0000256" key="1">
    <source>
        <dbReference type="ARBA" id="ARBA00004123"/>
    </source>
</evidence>
<dbReference type="Proteomes" id="UP001396334">
    <property type="component" value="Unassembled WGS sequence"/>
</dbReference>
<keyword evidence="5" id="KW-0010">Activator</keyword>
<dbReference type="PANTHER" id="PTHR31190:SF499">
    <property type="entry name" value="ETHYLENE-RESPONSIVE TRANSCRIPTION FACTOR ERF105"/>
    <property type="match status" value="1"/>
</dbReference>
<keyword evidence="12" id="KW-1185">Reference proteome</keyword>
<keyword evidence="3" id="KW-0805">Transcription regulation</keyword>
<gene>
    <name evidence="11" type="ORF">V6N11_015317</name>
</gene>
<dbReference type="InterPro" id="IPR044808">
    <property type="entry name" value="ERF_plant"/>
</dbReference>
<dbReference type="EMBL" id="JBBPBN010000004">
    <property type="protein sequence ID" value="KAK9040140.1"/>
    <property type="molecule type" value="Genomic_DNA"/>
</dbReference>
<evidence type="ECO:0000313" key="11">
    <source>
        <dbReference type="EMBL" id="KAK9040140.1"/>
    </source>
</evidence>
<dbReference type="Gene3D" id="3.30.730.10">
    <property type="entry name" value="AP2/ERF domain"/>
    <property type="match status" value="1"/>
</dbReference>
<proteinExistence type="inferred from homology"/>
<dbReference type="PANTHER" id="PTHR31190">
    <property type="entry name" value="DNA-BINDING DOMAIN"/>
    <property type="match status" value="1"/>
</dbReference>
<evidence type="ECO:0000256" key="6">
    <source>
        <dbReference type="ARBA" id="ARBA00023163"/>
    </source>
</evidence>
<evidence type="ECO:0000313" key="12">
    <source>
        <dbReference type="Proteomes" id="UP001396334"/>
    </source>
</evidence>
<organism evidence="11 12">
    <name type="scientific">Hibiscus sabdariffa</name>
    <name type="common">roselle</name>
    <dbReference type="NCBI Taxonomy" id="183260"/>
    <lineage>
        <taxon>Eukaryota</taxon>
        <taxon>Viridiplantae</taxon>
        <taxon>Streptophyta</taxon>
        <taxon>Embryophyta</taxon>
        <taxon>Tracheophyta</taxon>
        <taxon>Spermatophyta</taxon>
        <taxon>Magnoliopsida</taxon>
        <taxon>eudicotyledons</taxon>
        <taxon>Gunneridae</taxon>
        <taxon>Pentapetalae</taxon>
        <taxon>rosids</taxon>
        <taxon>malvids</taxon>
        <taxon>Malvales</taxon>
        <taxon>Malvaceae</taxon>
        <taxon>Malvoideae</taxon>
        <taxon>Hibiscus</taxon>
    </lineage>
</organism>
<keyword evidence="4" id="KW-0238">DNA-binding</keyword>
<comment type="subcellular location">
    <subcellularLocation>
        <location evidence="1">Nucleus</location>
    </subcellularLocation>
</comment>
<name>A0ABR2TRQ7_9ROSI</name>
<sequence>MTTFEESTTLDFIQHHLLADFASADAFIASLDFGLSHLQNYHFPELDQLLSPVPDPIHQIPEIFCYDIKPEAVDSDTRGSFISDSRMEPKVSLPEQTRHYRGVRRRPWGKFAAEIRDPNRKGRRVWLGTFDCDVDAAKAYDCAAFKMRGHKAILNFPLEAGQASPPATTGRKRGRDKRIQSPVSSVVALEVKGEEDKPSLLDGWNQPSLLN</sequence>